<keyword evidence="1" id="KW-1185">Reference proteome</keyword>
<name>A0A6P8BEM4_PYRGI</name>
<organism evidence="1 2">
    <name type="scientific">Pyricularia grisea</name>
    <name type="common">Crabgrass-specific blast fungus</name>
    <name type="synonym">Magnaporthe grisea</name>
    <dbReference type="NCBI Taxonomy" id="148305"/>
    <lineage>
        <taxon>Eukaryota</taxon>
        <taxon>Fungi</taxon>
        <taxon>Dikarya</taxon>
        <taxon>Ascomycota</taxon>
        <taxon>Pezizomycotina</taxon>
        <taxon>Sordariomycetes</taxon>
        <taxon>Sordariomycetidae</taxon>
        <taxon>Magnaporthales</taxon>
        <taxon>Pyriculariaceae</taxon>
        <taxon>Pyricularia</taxon>
    </lineage>
</organism>
<evidence type="ECO:0000313" key="1">
    <source>
        <dbReference type="Proteomes" id="UP000515153"/>
    </source>
</evidence>
<reference evidence="2" key="3">
    <citation type="submission" date="2025-08" db="UniProtKB">
        <authorList>
            <consortium name="RefSeq"/>
        </authorList>
    </citation>
    <scope>IDENTIFICATION</scope>
    <source>
        <strain evidence="2">NI907</strain>
    </source>
</reference>
<dbReference type="AlphaFoldDB" id="A0A6P8BEM4"/>
<dbReference type="GeneID" id="41959792"/>
<protein>
    <submittedName>
        <fullName evidence="2">Uncharacterized protein</fullName>
    </submittedName>
</protein>
<gene>
    <name evidence="2" type="ORF">PgNI_04842</name>
</gene>
<reference evidence="2" key="2">
    <citation type="submission" date="2019-10" db="EMBL/GenBank/DDBJ databases">
        <authorList>
            <consortium name="NCBI Genome Project"/>
        </authorList>
    </citation>
    <scope>NUCLEOTIDE SEQUENCE</scope>
    <source>
        <strain evidence="2">NI907</strain>
    </source>
</reference>
<dbReference type="RefSeq" id="XP_030985504.1">
    <property type="nucleotide sequence ID" value="XM_031124883.1"/>
</dbReference>
<reference evidence="2" key="1">
    <citation type="journal article" date="2019" name="Mol. Biol. Evol.">
        <title>Blast fungal genomes show frequent chromosomal changes, gene gains and losses, and effector gene turnover.</title>
        <authorList>
            <person name="Gomez Luciano L.B."/>
            <person name="Jason Tsai I."/>
            <person name="Chuma I."/>
            <person name="Tosa Y."/>
            <person name="Chen Y.H."/>
            <person name="Li J.Y."/>
            <person name="Li M.Y."/>
            <person name="Jade Lu M.Y."/>
            <person name="Nakayashiki H."/>
            <person name="Li W.H."/>
        </authorList>
    </citation>
    <scope>NUCLEOTIDE SEQUENCE</scope>
    <source>
        <strain evidence="2">NI907</strain>
    </source>
</reference>
<accession>A0A6P8BEM4</accession>
<dbReference type="Proteomes" id="UP000515153">
    <property type="component" value="Unplaced"/>
</dbReference>
<proteinExistence type="predicted"/>
<sequence>MDQGWLLTGSDKWSPEGHDLIDTPITSGSESCADAFDKDAIKTGFSSRSRSMVRFMGLDNRGASNGGGVTGSAKSGCNPFMLPLEKRYGWCVEISARFYDFLEVCHRSNS</sequence>
<dbReference type="KEGG" id="pgri:PgNI_04842"/>
<evidence type="ECO:0000313" key="2">
    <source>
        <dbReference type="RefSeq" id="XP_030985504.1"/>
    </source>
</evidence>